<gene>
    <name evidence="1" type="ORF">ASU35_13560</name>
</gene>
<dbReference type="Proteomes" id="UP000054874">
    <property type="component" value="Unassembled WGS sequence"/>
</dbReference>
<evidence type="ECO:0000313" key="2">
    <source>
        <dbReference type="Proteomes" id="UP000054874"/>
    </source>
</evidence>
<sequence>MFIVQIKSYPTAVNLITDGTGNGVQFEAIVMLGEDSIEYAIGLRDIIYSGDSRKAVYESQYVVYGVTTDGSNVAGFMLIRDDSKNGAKFGIDTLEMKGVYIDTEVYSAFTR</sequence>
<comment type="caution">
    <text evidence="1">The sequence shown here is derived from an EMBL/GenBank/DDBJ whole genome shotgun (WGS) entry which is preliminary data.</text>
</comment>
<dbReference type="EMBL" id="LNAM01000179">
    <property type="protein sequence ID" value="KSV58245.1"/>
    <property type="molecule type" value="Genomic_DNA"/>
</dbReference>
<protein>
    <submittedName>
        <fullName evidence="1">Uncharacterized protein</fullName>
    </submittedName>
</protein>
<name>A0A0V8QCH4_9FIRM</name>
<dbReference type="AlphaFoldDB" id="A0A0V8QCH4"/>
<dbReference type="STRING" id="290052.ASU35_13560"/>
<organism evidence="1 2">
    <name type="scientific">Acetivibrio ethanolgignens</name>
    <dbReference type="NCBI Taxonomy" id="290052"/>
    <lineage>
        <taxon>Bacteria</taxon>
        <taxon>Bacillati</taxon>
        <taxon>Bacillota</taxon>
        <taxon>Clostridia</taxon>
        <taxon>Eubacteriales</taxon>
        <taxon>Oscillospiraceae</taxon>
        <taxon>Acetivibrio</taxon>
    </lineage>
</organism>
<accession>A0A0V8QCH4</accession>
<evidence type="ECO:0000313" key="1">
    <source>
        <dbReference type="EMBL" id="KSV58245.1"/>
    </source>
</evidence>
<dbReference type="RefSeq" id="WP_058353520.1">
    <property type="nucleotide sequence ID" value="NZ_CABMMD010000179.1"/>
</dbReference>
<reference evidence="1 2" key="1">
    <citation type="submission" date="2015-11" db="EMBL/GenBank/DDBJ databases">
        <title>Butyribacter intestini gen. nov., sp. nov., a butyric acid-producing bacterium of the family Lachnospiraceae isolated from the human faeces.</title>
        <authorList>
            <person name="Zou Y."/>
            <person name="Xue W."/>
            <person name="Luo G."/>
            <person name="Lv M."/>
        </authorList>
    </citation>
    <scope>NUCLEOTIDE SEQUENCE [LARGE SCALE GENOMIC DNA]</scope>
    <source>
        <strain evidence="1 2">ACET-33324</strain>
    </source>
</reference>
<proteinExistence type="predicted"/>
<keyword evidence="2" id="KW-1185">Reference proteome</keyword>